<evidence type="ECO:0008006" key="3">
    <source>
        <dbReference type="Google" id="ProtNLM"/>
    </source>
</evidence>
<name>A0ABR6NL53_9SPHN</name>
<dbReference type="Proteomes" id="UP001138540">
    <property type="component" value="Unassembled WGS sequence"/>
</dbReference>
<sequence>MVAQAISAKQIRLLKVLRERDTMIARWDHGDLAWLARRGFVKGQHSYTTSGRLSAQYIWLLDERGRAFLEEERAGQ</sequence>
<comment type="caution">
    <text evidence="1">The sequence shown here is derived from an EMBL/GenBank/DDBJ whole genome shotgun (WGS) entry which is preliminary data.</text>
</comment>
<protein>
    <recommendedName>
        <fullName evidence="3">Phage antirepressor protein KilAC domain-containing protein</fullName>
    </recommendedName>
</protein>
<accession>A0ABR6NL53</accession>
<dbReference type="EMBL" id="JACHKA010000001">
    <property type="protein sequence ID" value="MBB5987397.1"/>
    <property type="molecule type" value="Genomic_DNA"/>
</dbReference>
<organism evidence="1 2">
    <name type="scientific">Sphingobium lignivorans</name>
    <dbReference type="NCBI Taxonomy" id="2735886"/>
    <lineage>
        <taxon>Bacteria</taxon>
        <taxon>Pseudomonadati</taxon>
        <taxon>Pseudomonadota</taxon>
        <taxon>Alphaproteobacteria</taxon>
        <taxon>Sphingomonadales</taxon>
        <taxon>Sphingomonadaceae</taxon>
        <taxon>Sphingobium</taxon>
    </lineage>
</organism>
<gene>
    <name evidence="1" type="ORF">HNP60_003371</name>
</gene>
<reference evidence="1 2" key="1">
    <citation type="submission" date="2020-08" db="EMBL/GenBank/DDBJ databases">
        <title>Exploring microbial biodiversity for novel pathways involved in the catabolism of aromatic compounds derived from lignin.</title>
        <authorList>
            <person name="Elkins J."/>
        </authorList>
    </citation>
    <scope>NUCLEOTIDE SEQUENCE [LARGE SCALE GENOMIC DNA]</scope>
    <source>
        <strain evidence="1 2">B1D3A</strain>
    </source>
</reference>
<proteinExistence type="predicted"/>
<evidence type="ECO:0000313" key="2">
    <source>
        <dbReference type="Proteomes" id="UP001138540"/>
    </source>
</evidence>
<keyword evidence="2" id="KW-1185">Reference proteome</keyword>
<dbReference type="RefSeq" id="WP_184155898.1">
    <property type="nucleotide sequence ID" value="NZ_JACHKA010000001.1"/>
</dbReference>
<evidence type="ECO:0000313" key="1">
    <source>
        <dbReference type="EMBL" id="MBB5987397.1"/>
    </source>
</evidence>